<reference evidence="2" key="1">
    <citation type="submission" date="2017-06" db="EMBL/GenBank/DDBJ databases">
        <title>Herbaspirillum phytohormonus sp. nov., isolated from the root nodule of Robinia pseudoacacia in lead-zinc mine.</title>
        <authorList>
            <person name="Fan M."/>
            <person name="Lin Y."/>
        </authorList>
    </citation>
    <scope>NUCLEOTIDE SEQUENCE [LARGE SCALE GENOMIC DNA]</scope>
    <source>
        <strain evidence="2">SC-089</strain>
    </source>
</reference>
<dbReference type="EMBL" id="NJIH01000009">
    <property type="protein sequence ID" value="OWT57582.1"/>
    <property type="molecule type" value="Genomic_DNA"/>
</dbReference>
<dbReference type="OrthoDB" id="6537357at2"/>
<proteinExistence type="predicted"/>
<accession>A0A225MA25</accession>
<gene>
    <name evidence="1" type="ORF">CEY11_16965</name>
</gene>
<dbReference type="Proteomes" id="UP000214603">
    <property type="component" value="Unassembled WGS sequence"/>
</dbReference>
<dbReference type="RefSeq" id="WP_088604587.1">
    <property type="nucleotide sequence ID" value="NZ_NJIH01000009.1"/>
</dbReference>
<evidence type="ECO:0000313" key="1">
    <source>
        <dbReference type="EMBL" id="OWT57582.1"/>
    </source>
</evidence>
<sequence length="228" mass="24861">MALLGQAALAMWWDMGAGMKPEFEDWHSHEHFPERLGIPGFLRSSRWCDASGGTGVFVLYELENHAVLSSPAYLQRLNNPTPWSRKLMPHHKNMMRSQSHVLASWGGLTAKYATTLRFVPGAIGDVTRFCSAARAVLEGLAARPGVAGAHFLKHEAPPIEQTIEQKIRGVPDQCAEFVLLVTAYDETALSDITATDLSSAALRALGARELPANGYFALSHSALPADVR</sequence>
<dbReference type="AlphaFoldDB" id="A0A225MA25"/>
<comment type="caution">
    <text evidence="1">The sequence shown here is derived from an EMBL/GenBank/DDBJ whole genome shotgun (WGS) entry which is preliminary data.</text>
</comment>
<keyword evidence="2" id="KW-1185">Reference proteome</keyword>
<name>A0A225MA25_9BURK</name>
<organism evidence="1 2">
    <name type="scientific">Candidimonas nitroreducens</name>
    <dbReference type="NCBI Taxonomy" id="683354"/>
    <lineage>
        <taxon>Bacteria</taxon>
        <taxon>Pseudomonadati</taxon>
        <taxon>Pseudomonadota</taxon>
        <taxon>Betaproteobacteria</taxon>
        <taxon>Burkholderiales</taxon>
        <taxon>Alcaligenaceae</taxon>
        <taxon>Candidimonas</taxon>
    </lineage>
</organism>
<evidence type="ECO:0000313" key="2">
    <source>
        <dbReference type="Proteomes" id="UP000214603"/>
    </source>
</evidence>
<protein>
    <submittedName>
        <fullName evidence="1">Uncharacterized protein</fullName>
    </submittedName>
</protein>